<dbReference type="EMBL" id="KV426280">
    <property type="protein sequence ID" value="KZV83295.1"/>
    <property type="molecule type" value="Genomic_DNA"/>
</dbReference>
<reference evidence="2 3" key="1">
    <citation type="journal article" date="2016" name="Mol. Biol. Evol.">
        <title>Comparative Genomics of Early-Diverging Mushroom-Forming Fungi Provides Insights into the Origins of Lignocellulose Decay Capabilities.</title>
        <authorList>
            <person name="Nagy L.G."/>
            <person name="Riley R."/>
            <person name="Tritt A."/>
            <person name="Adam C."/>
            <person name="Daum C."/>
            <person name="Floudas D."/>
            <person name="Sun H."/>
            <person name="Yadav J.S."/>
            <person name="Pangilinan J."/>
            <person name="Larsson K.H."/>
            <person name="Matsuura K."/>
            <person name="Barry K."/>
            <person name="Labutti K."/>
            <person name="Kuo R."/>
            <person name="Ohm R.A."/>
            <person name="Bhattacharya S.S."/>
            <person name="Shirouzu T."/>
            <person name="Yoshinaga Y."/>
            <person name="Martin F.M."/>
            <person name="Grigoriev I.V."/>
            <person name="Hibbett D.S."/>
        </authorList>
    </citation>
    <scope>NUCLEOTIDE SEQUENCE [LARGE SCALE GENOMIC DNA]</scope>
    <source>
        <strain evidence="2 3">HHB12029</strain>
    </source>
</reference>
<dbReference type="Proteomes" id="UP000077266">
    <property type="component" value="Unassembled WGS sequence"/>
</dbReference>
<feature type="region of interest" description="Disordered" evidence="1">
    <location>
        <begin position="116"/>
        <end position="139"/>
    </location>
</feature>
<dbReference type="AlphaFoldDB" id="A0A165CWH0"/>
<keyword evidence="3" id="KW-1185">Reference proteome</keyword>
<sequence length="188" mass="21124">MLADLRLVCRSLSGRWRCCRGRAHPRRKDRWYRSWPRSAARCVVSSPRRSHVAASQERLHAMQCTRKAAENISSVVGTMGVVACGGLHLSLRGCKYGHVHLEEPANDLKNIGGVNGCKNRSRTTQRPRSTMRYGDGKQSPLRVAQYPDSTLVQLFHSDACHPQSISWISDRECKLGTSSPRRLADDWA</sequence>
<evidence type="ECO:0000313" key="3">
    <source>
        <dbReference type="Proteomes" id="UP000077266"/>
    </source>
</evidence>
<dbReference type="InParanoid" id="A0A165CWH0"/>
<accession>A0A165CWH0</accession>
<name>A0A165CWH0_EXIGL</name>
<gene>
    <name evidence="2" type="ORF">EXIGLDRAFT_843090</name>
</gene>
<evidence type="ECO:0000313" key="2">
    <source>
        <dbReference type="EMBL" id="KZV83295.1"/>
    </source>
</evidence>
<protein>
    <submittedName>
        <fullName evidence="2">Uncharacterized protein</fullName>
    </submittedName>
</protein>
<organism evidence="2 3">
    <name type="scientific">Exidia glandulosa HHB12029</name>
    <dbReference type="NCBI Taxonomy" id="1314781"/>
    <lineage>
        <taxon>Eukaryota</taxon>
        <taxon>Fungi</taxon>
        <taxon>Dikarya</taxon>
        <taxon>Basidiomycota</taxon>
        <taxon>Agaricomycotina</taxon>
        <taxon>Agaricomycetes</taxon>
        <taxon>Auriculariales</taxon>
        <taxon>Exidiaceae</taxon>
        <taxon>Exidia</taxon>
    </lineage>
</organism>
<evidence type="ECO:0000256" key="1">
    <source>
        <dbReference type="SAM" id="MobiDB-lite"/>
    </source>
</evidence>
<proteinExistence type="predicted"/>